<proteinExistence type="predicted"/>
<reference evidence="1" key="1">
    <citation type="journal article" date="2020" name="bioRxiv">
        <title>Chromosome-level reference genome of the European wasp spider Argiope bruennichi: a resource for studies on range expansion and evolutionary adaptation.</title>
        <authorList>
            <person name="Sheffer M.M."/>
            <person name="Hoppe A."/>
            <person name="Krehenwinkel H."/>
            <person name="Uhl G."/>
            <person name="Kuss A.W."/>
            <person name="Jensen L."/>
            <person name="Jensen C."/>
            <person name="Gillespie R.G."/>
            <person name="Hoff K.J."/>
            <person name="Prost S."/>
        </authorList>
    </citation>
    <scope>NUCLEOTIDE SEQUENCE</scope>
</reference>
<organism evidence="1 2">
    <name type="scientific">Argiope bruennichi</name>
    <name type="common">Wasp spider</name>
    <name type="synonym">Aranea bruennichi</name>
    <dbReference type="NCBI Taxonomy" id="94029"/>
    <lineage>
        <taxon>Eukaryota</taxon>
        <taxon>Metazoa</taxon>
        <taxon>Ecdysozoa</taxon>
        <taxon>Arthropoda</taxon>
        <taxon>Chelicerata</taxon>
        <taxon>Arachnida</taxon>
        <taxon>Araneae</taxon>
        <taxon>Araneomorphae</taxon>
        <taxon>Entelegynae</taxon>
        <taxon>Araneoidea</taxon>
        <taxon>Araneidae</taxon>
        <taxon>Argiope</taxon>
    </lineage>
</organism>
<accession>A0A8T0FDF6</accession>
<name>A0A8T0FDF6_ARGBR</name>
<protein>
    <submittedName>
        <fullName evidence="1">Uncharacterized protein</fullName>
    </submittedName>
</protein>
<gene>
    <name evidence="1" type="ORF">HNY73_007265</name>
</gene>
<reference evidence="1" key="2">
    <citation type="submission" date="2020-06" db="EMBL/GenBank/DDBJ databases">
        <authorList>
            <person name="Sheffer M."/>
        </authorList>
    </citation>
    <scope>NUCLEOTIDE SEQUENCE</scope>
</reference>
<dbReference type="EMBL" id="JABXBU010000012">
    <property type="protein sequence ID" value="KAF8789324.1"/>
    <property type="molecule type" value="Genomic_DNA"/>
</dbReference>
<comment type="caution">
    <text evidence="1">The sequence shown here is derived from an EMBL/GenBank/DDBJ whole genome shotgun (WGS) entry which is preliminary data.</text>
</comment>
<evidence type="ECO:0000313" key="2">
    <source>
        <dbReference type="Proteomes" id="UP000807504"/>
    </source>
</evidence>
<keyword evidence="2" id="KW-1185">Reference proteome</keyword>
<dbReference type="Proteomes" id="UP000807504">
    <property type="component" value="Unassembled WGS sequence"/>
</dbReference>
<dbReference type="AlphaFoldDB" id="A0A8T0FDF6"/>
<sequence length="160" mass="17614">MTTIAVAWIVSTATIISPYFDNAESIERDDGFGAPKIGYRSTMSSFQMSPGSACSILTVIYLSGGSDETARCLLALKYKHRGPPALGVMVSAATELHDTYIMTLGTFLTSYVHWFLYLLSLPDTIFQEDNVMLHTTCCTSCSYLPRYTEYSIVSLACMVL</sequence>
<evidence type="ECO:0000313" key="1">
    <source>
        <dbReference type="EMBL" id="KAF8789324.1"/>
    </source>
</evidence>